<keyword evidence="4 7" id="KW-0812">Transmembrane</keyword>
<comment type="cofactor">
    <cofactor evidence="1">
        <name>Zn(2+)</name>
        <dbReference type="ChEBI" id="CHEBI:29105"/>
    </cofactor>
</comment>
<feature type="transmembrane region" description="Helical" evidence="7">
    <location>
        <begin position="210"/>
        <end position="227"/>
    </location>
</feature>
<dbReference type="RefSeq" id="WP_258858575.1">
    <property type="nucleotide sequence ID" value="NZ_JANUGV010000012.1"/>
</dbReference>
<proteinExistence type="inferred from homology"/>
<evidence type="ECO:0000256" key="7">
    <source>
        <dbReference type="SAM" id="Phobius"/>
    </source>
</evidence>
<dbReference type="InterPro" id="IPR001193">
    <property type="entry name" value="MBTPS2"/>
</dbReference>
<comment type="subcellular location">
    <subcellularLocation>
        <location evidence="2">Endomembrane system</location>
        <topology evidence="2">Multi-pass membrane protein</topology>
    </subcellularLocation>
</comment>
<comment type="caution">
    <text evidence="9">The sequence shown here is derived from an EMBL/GenBank/DDBJ whole genome shotgun (WGS) entry which is preliminary data.</text>
</comment>
<evidence type="ECO:0000256" key="5">
    <source>
        <dbReference type="ARBA" id="ARBA00022989"/>
    </source>
</evidence>
<feature type="transmembrane region" description="Helical" evidence="7">
    <location>
        <begin position="247"/>
        <end position="269"/>
    </location>
</feature>
<feature type="transmembrane region" description="Helical" evidence="7">
    <location>
        <begin position="172"/>
        <end position="198"/>
    </location>
</feature>
<feature type="transmembrane region" description="Helical" evidence="7">
    <location>
        <begin position="350"/>
        <end position="373"/>
    </location>
</feature>
<keyword evidence="6 7" id="KW-0472">Membrane</keyword>
<evidence type="ECO:0000256" key="3">
    <source>
        <dbReference type="ARBA" id="ARBA00007931"/>
    </source>
</evidence>
<evidence type="ECO:0000256" key="4">
    <source>
        <dbReference type="ARBA" id="ARBA00022692"/>
    </source>
</evidence>
<gene>
    <name evidence="9" type="ORF">NX773_23070</name>
</gene>
<dbReference type="Proteomes" id="UP001205861">
    <property type="component" value="Unassembled WGS sequence"/>
</dbReference>
<dbReference type="Pfam" id="PF02163">
    <property type="entry name" value="Peptidase_M50"/>
    <property type="match status" value="1"/>
</dbReference>
<reference evidence="9 10" key="1">
    <citation type="submission" date="2022-08" db="EMBL/GenBank/DDBJ databases">
        <title>Reclassification of Massilia species as members of the genera Telluria, Duganella, Pseudoduganella, Mokoshia gen. nov. and Zemynaea gen. nov. using orthogonal and non-orthogonal genome-based approaches.</title>
        <authorList>
            <person name="Bowman J.P."/>
        </authorList>
    </citation>
    <scope>NUCLEOTIDE SEQUENCE [LARGE SCALE GENOMIC DNA]</scope>
    <source>
        <strain evidence="9 10">JCM 31607</strain>
    </source>
</reference>
<sequence length="704" mass="78809">MEQASRLPPLREELSLHAGPTLASGEPSHTLEDPVRNQFFRIDWVTFEILKRWSLGNPDDILLSLRAATPLDLGAAQVESVLRFLVDNQLVQPDPLGSVKPMAARHKAAQGKWTTQLLHHYLFFRIPLVKPDRWLTRVAPSFAWLFSGAFMHLTLLAFLIGGTLVWRRWDEFASTLAGSFTTSGLLAYALAVVFVKCAHEMGHALTAKRYGCRVPAMGVAFLVLWPVPYTDTNDVWRLSNKRQRLRVAAAGVMTELTVAVWATLAWAVLPDGVLRSVAFPLATTTWIATLAINASPFMRFDGYFVVSDWLDMPNLHGRAFALARWQLREWLFALGGPPPEFFPKRRHWGLVLFAWAVWLYRLVLFLGIAVLVYHFFIKLVGIFLFCVEMSWFVLRPIFAELREWSAFWPALKRSPRARRSAALAALVALLFVVPWPTRVQSGAVLRPADVYPIHAPEHAQVVVLPFHEGARIKAGQVMVQFAAPETSSRREALQAQAERLRWQLGASGFDAEQRAQSGVLREQLATVEAQLEVLDDEAARYKPAAPFDGTLRDVQPELASGVWVGKRERVAVLVSDRAHEASSYLDEDTVRRVAVGDSARFYADGLAGPALRLTVTGIDRDASRTLPSGLWSAQQGGTVPARERQGEWYPEHAVYRVTFRVDEPAQELAGHAWRGKAVIDAKWEAPGARFVRALAALVWREAGF</sequence>
<evidence type="ECO:0000256" key="1">
    <source>
        <dbReference type="ARBA" id="ARBA00001947"/>
    </source>
</evidence>
<evidence type="ECO:0000313" key="9">
    <source>
        <dbReference type="EMBL" id="MCS0611046.1"/>
    </source>
</evidence>
<dbReference type="PANTHER" id="PTHR13325">
    <property type="entry name" value="PROTEASE M50 MEMBRANE-BOUND TRANSCRIPTION FACTOR SITE 2 PROTEASE"/>
    <property type="match status" value="1"/>
</dbReference>
<dbReference type="PANTHER" id="PTHR13325:SF3">
    <property type="entry name" value="MEMBRANE-BOUND TRANSCRIPTION FACTOR SITE-2 PROTEASE"/>
    <property type="match status" value="1"/>
</dbReference>
<organism evidence="9 10">
    <name type="scientific">Massilia solisilvae</name>
    <dbReference type="NCBI Taxonomy" id="1811225"/>
    <lineage>
        <taxon>Bacteria</taxon>
        <taxon>Pseudomonadati</taxon>
        <taxon>Pseudomonadota</taxon>
        <taxon>Betaproteobacteria</taxon>
        <taxon>Burkholderiales</taxon>
        <taxon>Oxalobacteraceae</taxon>
        <taxon>Telluria group</taxon>
        <taxon>Massilia</taxon>
    </lineage>
</organism>
<dbReference type="InterPro" id="IPR008915">
    <property type="entry name" value="Peptidase_M50"/>
</dbReference>
<feature type="domain" description="Peptidase M50" evidence="8">
    <location>
        <begin position="188"/>
        <end position="289"/>
    </location>
</feature>
<protein>
    <submittedName>
        <fullName evidence="9">Secretion protein HylD</fullName>
    </submittedName>
</protein>
<name>A0ABT2BRA6_9BURK</name>
<keyword evidence="5 7" id="KW-1133">Transmembrane helix</keyword>
<feature type="transmembrane region" description="Helical" evidence="7">
    <location>
        <begin position="379"/>
        <end position="398"/>
    </location>
</feature>
<comment type="similarity">
    <text evidence="3">Belongs to the peptidase M50B family.</text>
</comment>
<dbReference type="EMBL" id="JANUGV010000012">
    <property type="protein sequence ID" value="MCS0611046.1"/>
    <property type="molecule type" value="Genomic_DNA"/>
</dbReference>
<evidence type="ECO:0000256" key="2">
    <source>
        <dbReference type="ARBA" id="ARBA00004127"/>
    </source>
</evidence>
<accession>A0ABT2BRA6</accession>
<evidence type="ECO:0000313" key="10">
    <source>
        <dbReference type="Proteomes" id="UP001205861"/>
    </source>
</evidence>
<evidence type="ECO:0000259" key="8">
    <source>
        <dbReference type="Pfam" id="PF02163"/>
    </source>
</evidence>
<feature type="transmembrane region" description="Helical" evidence="7">
    <location>
        <begin position="142"/>
        <end position="166"/>
    </location>
</feature>
<keyword evidence="10" id="KW-1185">Reference proteome</keyword>
<evidence type="ECO:0000256" key="6">
    <source>
        <dbReference type="ARBA" id="ARBA00023136"/>
    </source>
</evidence>
<feature type="transmembrane region" description="Helical" evidence="7">
    <location>
        <begin position="419"/>
        <end position="437"/>
    </location>
</feature>